<dbReference type="InterPro" id="IPR018750">
    <property type="entry name" value="DUF2306_membrane"/>
</dbReference>
<name>A0A6A6EUZ6_9PEZI</name>
<dbReference type="Proteomes" id="UP000800200">
    <property type="component" value="Unassembled WGS sequence"/>
</dbReference>
<dbReference type="OrthoDB" id="193478at2759"/>
<proteinExistence type="predicted"/>
<organism evidence="2 3">
    <name type="scientific">Zopfia rhizophila CBS 207.26</name>
    <dbReference type="NCBI Taxonomy" id="1314779"/>
    <lineage>
        <taxon>Eukaryota</taxon>
        <taxon>Fungi</taxon>
        <taxon>Dikarya</taxon>
        <taxon>Ascomycota</taxon>
        <taxon>Pezizomycotina</taxon>
        <taxon>Dothideomycetes</taxon>
        <taxon>Dothideomycetes incertae sedis</taxon>
        <taxon>Zopfiaceae</taxon>
        <taxon>Zopfia</taxon>
    </lineage>
</organism>
<evidence type="ECO:0008006" key="4">
    <source>
        <dbReference type="Google" id="ProtNLM"/>
    </source>
</evidence>
<keyword evidence="1" id="KW-0812">Transmembrane</keyword>
<accession>A0A6A6EUZ6</accession>
<dbReference type="AlphaFoldDB" id="A0A6A6EUZ6"/>
<evidence type="ECO:0000313" key="3">
    <source>
        <dbReference type="Proteomes" id="UP000800200"/>
    </source>
</evidence>
<gene>
    <name evidence="2" type="ORF">K469DRAFT_706051</name>
</gene>
<feature type="transmembrane region" description="Helical" evidence="1">
    <location>
        <begin position="29"/>
        <end position="48"/>
    </location>
</feature>
<feature type="transmembrane region" description="Helical" evidence="1">
    <location>
        <begin position="149"/>
        <end position="171"/>
    </location>
</feature>
<dbReference type="EMBL" id="ML994611">
    <property type="protein sequence ID" value="KAF2194588.1"/>
    <property type="molecule type" value="Genomic_DNA"/>
</dbReference>
<feature type="transmembrane region" description="Helical" evidence="1">
    <location>
        <begin position="121"/>
        <end position="143"/>
    </location>
</feature>
<dbReference type="Pfam" id="PF10067">
    <property type="entry name" value="DUF2306"/>
    <property type="match status" value="1"/>
</dbReference>
<reference evidence="2" key="1">
    <citation type="journal article" date="2020" name="Stud. Mycol.">
        <title>101 Dothideomycetes genomes: a test case for predicting lifestyles and emergence of pathogens.</title>
        <authorList>
            <person name="Haridas S."/>
            <person name="Albert R."/>
            <person name="Binder M."/>
            <person name="Bloem J."/>
            <person name="Labutti K."/>
            <person name="Salamov A."/>
            <person name="Andreopoulos B."/>
            <person name="Baker S."/>
            <person name="Barry K."/>
            <person name="Bills G."/>
            <person name="Bluhm B."/>
            <person name="Cannon C."/>
            <person name="Castanera R."/>
            <person name="Culley D."/>
            <person name="Daum C."/>
            <person name="Ezra D."/>
            <person name="Gonzalez J."/>
            <person name="Henrissat B."/>
            <person name="Kuo A."/>
            <person name="Liang C."/>
            <person name="Lipzen A."/>
            <person name="Lutzoni F."/>
            <person name="Magnuson J."/>
            <person name="Mondo S."/>
            <person name="Nolan M."/>
            <person name="Ohm R."/>
            <person name="Pangilinan J."/>
            <person name="Park H.-J."/>
            <person name="Ramirez L."/>
            <person name="Alfaro M."/>
            <person name="Sun H."/>
            <person name="Tritt A."/>
            <person name="Yoshinaga Y."/>
            <person name="Zwiers L.-H."/>
            <person name="Turgeon B."/>
            <person name="Goodwin S."/>
            <person name="Spatafora J."/>
            <person name="Crous P."/>
            <person name="Grigoriev I."/>
        </authorList>
    </citation>
    <scope>NUCLEOTIDE SEQUENCE</scope>
    <source>
        <strain evidence="2">CBS 207.26</strain>
    </source>
</reference>
<sequence>MSEPTQQPSPNTFTRGARKIISPLGFRKGYNFVLFFIFAGAFVGFILARFQYLSLHGVLCNPDITGSNTAGPGECYYYLRNPYKVGILLHLGCVLPAGFLVVFQFLPVIRHKLILFHRLNGYLVLLLFLISTVGAFMIARHAFGGGLDVQSAVGVLGIMCVVSMALAYINIKRLQIEQHRAWMLRGWFYVRHLSPSPNSNPKIPVPTLC</sequence>
<keyword evidence="1" id="KW-0472">Membrane</keyword>
<keyword evidence="3" id="KW-1185">Reference proteome</keyword>
<evidence type="ECO:0000256" key="1">
    <source>
        <dbReference type="SAM" id="Phobius"/>
    </source>
</evidence>
<keyword evidence="1" id="KW-1133">Transmembrane helix</keyword>
<feature type="transmembrane region" description="Helical" evidence="1">
    <location>
        <begin position="87"/>
        <end position="109"/>
    </location>
</feature>
<protein>
    <recommendedName>
        <fullName evidence="4">DUF2306 domain-containing protein</fullName>
    </recommendedName>
</protein>
<evidence type="ECO:0000313" key="2">
    <source>
        <dbReference type="EMBL" id="KAF2194588.1"/>
    </source>
</evidence>